<organism evidence="3 4">
    <name type="scientific">Marivita geojedonensis</name>
    <dbReference type="NCBI Taxonomy" id="1123756"/>
    <lineage>
        <taxon>Bacteria</taxon>
        <taxon>Pseudomonadati</taxon>
        <taxon>Pseudomonadota</taxon>
        <taxon>Alphaproteobacteria</taxon>
        <taxon>Rhodobacterales</taxon>
        <taxon>Roseobacteraceae</taxon>
        <taxon>Marivita</taxon>
    </lineage>
</organism>
<feature type="chain" id="PRO_5012417126" description="EF-hand domain-containing protein" evidence="1">
    <location>
        <begin position="22"/>
        <end position="78"/>
    </location>
</feature>
<dbReference type="SUPFAM" id="SSF47473">
    <property type="entry name" value="EF-hand"/>
    <property type="match status" value="1"/>
</dbReference>
<dbReference type="GO" id="GO:0005509">
    <property type="term" value="F:calcium ion binding"/>
    <property type="evidence" value="ECO:0007669"/>
    <property type="project" value="InterPro"/>
</dbReference>
<evidence type="ECO:0000259" key="2">
    <source>
        <dbReference type="PROSITE" id="PS50222"/>
    </source>
</evidence>
<proteinExistence type="predicted"/>
<gene>
    <name evidence="3" type="ORF">MGEO_14680</name>
</gene>
<dbReference type="RefSeq" id="WP_085639387.1">
    <property type="nucleotide sequence ID" value="NZ_JFKC01000016.1"/>
</dbReference>
<dbReference type="EMBL" id="JFKC01000016">
    <property type="protein sequence ID" value="OSQ48615.1"/>
    <property type="molecule type" value="Genomic_DNA"/>
</dbReference>
<dbReference type="Gene3D" id="1.10.238.10">
    <property type="entry name" value="EF-hand"/>
    <property type="match status" value="1"/>
</dbReference>
<comment type="caution">
    <text evidence="3">The sequence shown here is derived from an EMBL/GenBank/DDBJ whole genome shotgun (WGS) entry which is preliminary data.</text>
</comment>
<keyword evidence="1" id="KW-0732">Signal</keyword>
<protein>
    <recommendedName>
        <fullName evidence="2">EF-hand domain-containing protein</fullName>
    </recommendedName>
</protein>
<name>A0A1X4NIS6_9RHOB</name>
<dbReference type="PROSITE" id="PS50222">
    <property type="entry name" value="EF_HAND_2"/>
    <property type="match status" value="1"/>
</dbReference>
<dbReference type="OrthoDB" id="5470953at2"/>
<keyword evidence="4" id="KW-1185">Reference proteome</keyword>
<evidence type="ECO:0000313" key="4">
    <source>
        <dbReference type="Proteomes" id="UP000193926"/>
    </source>
</evidence>
<dbReference type="InterPro" id="IPR018247">
    <property type="entry name" value="EF_Hand_1_Ca_BS"/>
</dbReference>
<feature type="signal peptide" evidence="1">
    <location>
        <begin position="1"/>
        <end position="21"/>
    </location>
</feature>
<dbReference type="AlphaFoldDB" id="A0A1X4NIS6"/>
<evidence type="ECO:0000313" key="3">
    <source>
        <dbReference type="EMBL" id="OSQ48615.1"/>
    </source>
</evidence>
<dbReference type="STRING" id="1123756.MGEO_14680"/>
<dbReference type="InterPro" id="IPR002048">
    <property type="entry name" value="EF_hand_dom"/>
</dbReference>
<accession>A0A1X4NIS6</accession>
<sequence>MKNVVATFGTVLLLTAGVAHANVTVEDADGNGSYSMEELAVAYPDMTDDLFAEIDTDDDGAVSMEELTAAQEAALIAS</sequence>
<dbReference type="Pfam" id="PF13202">
    <property type="entry name" value="EF-hand_5"/>
    <property type="match status" value="1"/>
</dbReference>
<evidence type="ECO:0000256" key="1">
    <source>
        <dbReference type="SAM" id="SignalP"/>
    </source>
</evidence>
<feature type="domain" description="EF-hand" evidence="2">
    <location>
        <begin position="42"/>
        <end position="77"/>
    </location>
</feature>
<dbReference type="InterPro" id="IPR011992">
    <property type="entry name" value="EF-hand-dom_pair"/>
</dbReference>
<dbReference type="Proteomes" id="UP000193926">
    <property type="component" value="Unassembled WGS sequence"/>
</dbReference>
<dbReference type="PROSITE" id="PS00018">
    <property type="entry name" value="EF_HAND_1"/>
    <property type="match status" value="1"/>
</dbReference>
<reference evidence="3 4" key="1">
    <citation type="submission" date="2014-03" db="EMBL/GenBank/DDBJ databases">
        <title>The draft genome sequence of Marivita geojedonensis KCTC 23882.</title>
        <authorList>
            <person name="Lai Q."/>
            <person name="Shao Z."/>
        </authorList>
    </citation>
    <scope>NUCLEOTIDE SEQUENCE [LARGE SCALE GENOMIC DNA]</scope>
    <source>
        <strain evidence="3 4">DPG-138</strain>
    </source>
</reference>